<organism evidence="1 2">
    <name type="scientific">Syntrophaceticus schinkii</name>
    <dbReference type="NCBI Taxonomy" id="499207"/>
    <lineage>
        <taxon>Bacteria</taxon>
        <taxon>Bacillati</taxon>
        <taxon>Bacillota</taxon>
        <taxon>Clostridia</taxon>
        <taxon>Thermoanaerobacterales</taxon>
        <taxon>Thermoanaerobacterales Family III. Incertae Sedis</taxon>
        <taxon>Syntrophaceticus</taxon>
    </lineage>
</organism>
<protein>
    <submittedName>
        <fullName evidence="1">Uncharacterized protein</fullName>
    </submittedName>
</protein>
<accession>A0A0B7MKC9</accession>
<proteinExistence type="predicted"/>
<dbReference type="AlphaFoldDB" id="A0A0B7MKC9"/>
<sequence>MRHVKKINSIELLNDRPIVPLNQLSSIQAVNSSINGSFHFLGLANEIWWYNQNNGNISLCLPTLSAPHGGDGNARYEAGYQWFPNTVSVYFADRVFQGVSSVDLSYRYDQQTLDNLQLDSNEALEMEVVFYNYNDGHSFFDETKDIVGWFTNQPNAYLDTRLFDNDQEASYCVGVEDANDLIANKSYYWQIRKWGLARSGSEYDGRFKVLAQRSYAVFPMGAPYSIFAEEHDPIRKLGVPVGDNWVDVSAYDLDEWTFDSASDPVQ</sequence>
<dbReference type="RefSeq" id="WP_156972360.1">
    <property type="nucleotide sequence ID" value="NZ_CDRZ01000293.1"/>
</dbReference>
<reference evidence="2" key="1">
    <citation type="submission" date="2015-01" db="EMBL/GenBank/DDBJ databases">
        <authorList>
            <person name="Manzoor Shahid"/>
            <person name="Zubair Saima"/>
        </authorList>
    </citation>
    <scope>NUCLEOTIDE SEQUENCE [LARGE SCALE GENOMIC DNA]</scope>
    <source>
        <strain evidence="2">Sp3</strain>
    </source>
</reference>
<name>A0A0B7MKC9_9FIRM</name>
<dbReference type="OrthoDB" id="2084044at2"/>
<keyword evidence="2" id="KW-1185">Reference proteome</keyword>
<evidence type="ECO:0000313" key="2">
    <source>
        <dbReference type="Proteomes" id="UP000046155"/>
    </source>
</evidence>
<gene>
    <name evidence="1" type="ORF">SSCH_910006</name>
</gene>
<dbReference type="EMBL" id="CDRZ01000293">
    <property type="protein sequence ID" value="CEO90495.1"/>
    <property type="molecule type" value="Genomic_DNA"/>
</dbReference>
<evidence type="ECO:0000313" key="1">
    <source>
        <dbReference type="EMBL" id="CEO90495.1"/>
    </source>
</evidence>
<dbReference type="Proteomes" id="UP000046155">
    <property type="component" value="Unassembled WGS sequence"/>
</dbReference>